<name>A0ABY7FEX8_MYAAR</name>
<evidence type="ECO:0000313" key="1">
    <source>
        <dbReference type="EMBL" id="WAR18861.1"/>
    </source>
</evidence>
<protein>
    <submittedName>
        <fullName evidence="2">Uncharacterized protein</fullName>
    </submittedName>
</protein>
<dbReference type="Proteomes" id="UP001164746">
    <property type="component" value="Chromosome 11"/>
</dbReference>
<evidence type="ECO:0000313" key="3">
    <source>
        <dbReference type="Proteomes" id="UP001164746"/>
    </source>
</evidence>
<gene>
    <name evidence="1" type="ORF">MAR_000699</name>
    <name evidence="2" type="ORF">MAR_002463</name>
</gene>
<reference evidence="2" key="1">
    <citation type="submission" date="2022-11" db="EMBL/GenBank/DDBJ databases">
        <title>Centuries of genome instability and evolution in soft-shell clam transmissible cancer (bioRxiv).</title>
        <authorList>
            <person name="Hart S.F.M."/>
            <person name="Yonemitsu M.A."/>
            <person name="Giersch R.M."/>
            <person name="Beal B.F."/>
            <person name="Arriagada G."/>
            <person name="Davis B.W."/>
            <person name="Ostrander E.A."/>
            <person name="Goff S.P."/>
            <person name="Metzger M.J."/>
        </authorList>
    </citation>
    <scope>NUCLEOTIDE SEQUENCE</scope>
    <source>
        <strain evidence="2">MELC-2E11</strain>
        <tissue evidence="2">Siphon/mantle</tissue>
    </source>
</reference>
<dbReference type="EMBL" id="CP111022">
    <property type="protein sequence ID" value="WAR18861.1"/>
    <property type="molecule type" value="Genomic_DNA"/>
</dbReference>
<evidence type="ECO:0000313" key="2">
    <source>
        <dbReference type="EMBL" id="WAR20625.1"/>
    </source>
</evidence>
<accession>A0ABY7FEX8</accession>
<dbReference type="EMBL" id="CP111022">
    <property type="protein sequence ID" value="WAR20625.1"/>
    <property type="molecule type" value="Genomic_DNA"/>
</dbReference>
<sequence length="216" mass="23891">MSSQLYILTVNVNIGLQGGIDLPSAMSKLQTLLCSYPDATRCLHTYKVTGEAKVVAVFEVTNVIGLERMVSGIARVGNMDVTCKPIFPYRFFAEYLKVNGDVLLGKGENTLAGDKQGYWLEISVEYAGKSTSELLEIWSREAVAALTARSSGGHIELWKSVMERKVHMFIAMDPVELDKLSFELPIMKENGCNVNIQALAIHDLEDYCARISSDTM</sequence>
<proteinExistence type="predicted"/>
<organism evidence="2 3">
    <name type="scientific">Mya arenaria</name>
    <name type="common">Soft-shell clam</name>
    <dbReference type="NCBI Taxonomy" id="6604"/>
    <lineage>
        <taxon>Eukaryota</taxon>
        <taxon>Metazoa</taxon>
        <taxon>Spiralia</taxon>
        <taxon>Lophotrochozoa</taxon>
        <taxon>Mollusca</taxon>
        <taxon>Bivalvia</taxon>
        <taxon>Autobranchia</taxon>
        <taxon>Heteroconchia</taxon>
        <taxon>Euheterodonta</taxon>
        <taxon>Imparidentia</taxon>
        <taxon>Neoheterodontei</taxon>
        <taxon>Myida</taxon>
        <taxon>Myoidea</taxon>
        <taxon>Myidae</taxon>
        <taxon>Mya</taxon>
    </lineage>
</organism>
<dbReference type="Gene3D" id="3.30.70.1060">
    <property type="entry name" value="Dimeric alpha+beta barrel"/>
    <property type="match status" value="1"/>
</dbReference>
<keyword evidence="3" id="KW-1185">Reference proteome</keyword>